<feature type="region of interest" description="Disordered" evidence="1">
    <location>
        <begin position="42"/>
        <end position="69"/>
    </location>
</feature>
<organism evidence="2 3">
    <name type="scientific">Staurois parvus</name>
    <dbReference type="NCBI Taxonomy" id="386267"/>
    <lineage>
        <taxon>Eukaryota</taxon>
        <taxon>Metazoa</taxon>
        <taxon>Chordata</taxon>
        <taxon>Craniata</taxon>
        <taxon>Vertebrata</taxon>
        <taxon>Euteleostomi</taxon>
        <taxon>Amphibia</taxon>
        <taxon>Batrachia</taxon>
        <taxon>Anura</taxon>
        <taxon>Neobatrachia</taxon>
        <taxon>Ranoidea</taxon>
        <taxon>Ranidae</taxon>
        <taxon>Staurois</taxon>
    </lineage>
</organism>
<protein>
    <submittedName>
        <fullName evidence="2">Uncharacterized protein</fullName>
    </submittedName>
</protein>
<name>A0ABN9DQI9_9NEOB</name>
<keyword evidence="3" id="KW-1185">Reference proteome</keyword>
<evidence type="ECO:0000313" key="3">
    <source>
        <dbReference type="Proteomes" id="UP001162483"/>
    </source>
</evidence>
<evidence type="ECO:0000313" key="2">
    <source>
        <dbReference type="EMBL" id="CAI9573467.1"/>
    </source>
</evidence>
<feature type="compositionally biased region" description="Basic and acidic residues" evidence="1">
    <location>
        <begin position="43"/>
        <end position="69"/>
    </location>
</feature>
<reference evidence="2" key="1">
    <citation type="submission" date="2023-05" db="EMBL/GenBank/DDBJ databases">
        <authorList>
            <person name="Stuckert A."/>
        </authorList>
    </citation>
    <scope>NUCLEOTIDE SEQUENCE</scope>
</reference>
<accession>A0ABN9DQI9</accession>
<dbReference type="EMBL" id="CATNWA010014569">
    <property type="protein sequence ID" value="CAI9573467.1"/>
    <property type="molecule type" value="Genomic_DNA"/>
</dbReference>
<dbReference type="Proteomes" id="UP001162483">
    <property type="component" value="Unassembled WGS sequence"/>
</dbReference>
<gene>
    <name evidence="2" type="ORF">SPARVUS_LOCUS7702553</name>
</gene>
<evidence type="ECO:0000256" key="1">
    <source>
        <dbReference type="SAM" id="MobiDB-lite"/>
    </source>
</evidence>
<comment type="caution">
    <text evidence="2">The sequence shown here is derived from an EMBL/GenBank/DDBJ whole genome shotgun (WGS) entry which is preliminary data.</text>
</comment>
<proteinExistence type="predicted"/>
<sequence length="69" mass="7981">MTSAHWPCADHMLSPKKKKKNFLAIHTKLSMCKMPTVQSALSGDKRWSLEKGEEQRRKDQKAFIHNAED</sequence>